<dbReference type="RefSeq" id="WP_134112018.1">
    <property type="nucleotide sequence ID" value="NZ_SOBG01000001.1"/>
</dbReference>
<evidence type="ECO:0000259" key="8">
    <source>
        <dbReference type="Pfam" id="PF07992"/>
    </source>
</evidence>
<keyword evidence="10" id="KW-1185">Reference proteome</keyword>
<organism evidence="9 10">
    <name type="scientific">Hypnocyclicus thermotrophus</name>
    <dbReference type="NCBI Taxonomy" id="1627895"/>
    <lineage>
        <taxon>Bacteria</taxon>
        <taxon>Fusobacteriati</taxon>
        <taxon>Fusobacteriota</taxon>
        <taxon>Fusobacteriia</taxon>
        <taxon>Fusobacteriales</taxon>
        <taxon>Fusobacteriaceae</taxon>
        <taxon>Hypnocyclicus</taxon>
    </lineage>
</organism>
<sequence>MNETIVIIGGGAGGMTTASQLKKISPEKRVVVFDKGPYVSWAGCPTPYYIAEELPFKSVVHFTPEFFRGRGIEIYENHKVIKIDKENKKIMVEGKEINGEFGYDKLVLSLGGKSFVPKIKNYNNKLENLFKLSHAVEAEKIKDYIDNKKPKKAVVVGSGFIGLEMAEAFKQRGLDVVIVEAMDKIFPTLNENFRKILLDKMKEKDIKLLLNEKVVEIKNKDNKVTKLIFESGNYIEADIFLLAIGLRPNLDLLIESGFELEDNKLETNEKFETKYKDIYALGDMVYNKNLITKKEVYAPFGDVADKQGIILSKILSGKNVQWRGIIGTFATSFFDIKIAKTGLTYDEALKEGYNVKSINVTGVPKVSGFKDSTKGTMEIIYDDDKKIILGASMLGYEAVAQFIDQVAIAITYKISIEDLFYVDYAYSPTNASVWNPLVVAYRKACK</sequence>
<dbReference type="Pfam" id="PF07992">
    <property type="entry name" value="Pyr_redox_2"/>
    <property type="match status" value="1"/>
</dbReference>
<evidence type="ECO:0000256" key="3">
    <source>
        <dbReference type="ARBA" id="ARBA00022630"/>
    </source>
</evidence>
<comment type="similarity">
    <text evidence="2">Belongs to the class-III pyridine nucleotide-disulfide oxidoreductase family.</text>
</comment>
<dbReference type="AlphaFoldDB" id="A0AA46I6E9"/>
<keyword evidence="3" id="KW-0285">Flavoprotein</keyword>
<evidence type="ECO:0000256" key="1">
    <source>
        <dbReference type="ARBA" id="ARBA00001974"/>
    </source>
</evidence>
<dbReference type="SUPFAM" id="SSF51905">
    <property type="entry name" value="FAD/NAD(P)-binding domain"/>
    <property type="match status" value="1"/>
</dbReference>
<dbReference type="GO" id="GO:0016491">
    <property type="term" value="F:oxidoreductase activity"/>
    <property type="evidence" value="ECO:0007669"/>
    <property type="project" value="UniProtKB-KW"/>
</dbReference>
<dbReference type="EMBL" id="SOBG01000001">
    <property type="protein sequence ID" value="TDT72400.1"/>
    <property type="molecule type" value="Genomic_DNA"/>
</dbReference>
<evidence type="ECO:0000313" key="9">
    <source>
        <dbReference type="EMBL" id="TDT72400.1"/>
    </source>
</evidence>
<keyword evidence="5" id="KW-0560">Oxidoreductase</keyword>
<feature type="domain" description="FAD/NAD(P)-binding" evidence="8">
    <location>
        <begin position="4"/>
        <end position="288"/>
    </location>
</feature>
<dbReference type="Gene3D" id="3.50.50.60">
    <property type="entry name" value="FAD/NAD(P)-binding domain"/>
    <property type="match status" value="2"/>
</dbReference>
<proteinExistence type="inferred from homology"/>
<dbReference type="InterPro" id="IPR036188">
    <property type="entry name" value="FAD/NAD-bd_sf"/>
</dbReference>
<dbReference type="InterPro" id="IPR050260">
    <property type="entry name" value="FAD-bd_OxRdtase"/>
</dbReference>
<keyword evidence="6" id="KW-0676">Redox-active center</keyword>
<evidence type="ECO:0000256" key="6">
    <source>
        <dbReference type="ARBA" id="ARBA00023284"/>
    </source>
</evidence>
<evidence type="ECO:0000313" key="10">
    <source>
        <dbReference type="Proteomes" id="UP000294678"/>
    </source>
</evidence>
<comment type="caution">
    <text evidence="9">The sequence shown here is derived from an EMBL/GenBank/DDBJ whole genome shotgun (WGS) entry which is preliminary data.</text>
</comment>
<evidence type="ECO:0000256" key="4">
    <source>
        <dbReference type="ARBA" id="ARBA00022827"/>
    </source>
</evidence>
<evidence type="ECO:0000256" key="5">
    <source>
        <dbReference type="ARBA" id="ARBA00023002"/>
    </source>
</evidence>
<comment type="cofactor">
    <cofactor evidence="1">
        <name>FAD</name>
        <dbReference type="ChEBI" id="CHEBI:57692"/>
    </cofactor>
</comment>
<gene>
    <name evidence="9" type="ORF">EV215_0201</name>
</gene>
<keyword evidence="4" id="KW-0274">FAD</keyword>
<dbReference type="PRINTS" id="PR00368">
    <property type="entry name" value="FADPNR"/>
</dbReference>
<dbReference type="InterPro" id="IPR023753">
    <property type="entry name" value="FAD/NAD-binding_dom"/>
</dbReference>
<reference evidence="9 10" key="1">
    <citation type="submission" date="2019-03" db="EMBL/GenBank/DDBJ databases">
        <title>Genomic Encyclopedia of Type Strains, Phase IV (KMG-IV): sequencing the most valuable type-strain genomes for metagenomic binning, comparative biology and taxonomic classification.</title>
        <authorList>
            <person name="Goeker M."/>
        </authorList>
    </citation>
    <scope>NUCLEOTIDE SEQUENCE [LARGE SCALE GENOMIC DNA]</scope>
    <source>
        <strain evidence="9 10">DSM 100055</strain>
    </source>
</reference>
<dbReference type="PRINTS" id="PR00411">
    <property type="entry name" value="PNDRDTASEI"/>
</dbReference>
<name>A0AA46I6E9_9FUSO</name>
<dbReference type="PANTHER" id="PTHR43429:SF1">
    <property type="entry name" value="NAD(P)H SULFUR OXIDOREDUCTASE (COA-DEPENDENT)"/>
    <property type="match status" value="1"/>
</dbReference>
<dbReference type="InterPro" id="IPR016156">
    <property type="entry name" value="FAD/NAD-linked_Rdtase_dimer_sf"/>
</dbReference>
<accession>A0AA46I6E9</accession>
<dbReference type="Proteomes" id="UP000294678">
    <property type="component" value="Unassembled WGS sequence"/>
</dbReference>
<dbReference type="InterPro" id="IPR004099">
    <property type="entry name" value="Pyr_nucl-diS_OxRdtase_dimer"/>
</dbReference>
<feature type="domain" description="Pyridine nucleotide-disulphide oxidoreductase dimerisation" evidence="7">
    <location>
        <begin position="330"/>
        <end position="432"/>
    </location>
</feature>
<evidence type="ECO:0000256" key="2">
    <source>
        <dbReference type="ARBA" id="ARBA00009130"/>
    </source>
</evidence>
<protein>
    <submittedName>
        <fullName evidence="9">NADPH-dependent 2,4-dienoyl-CoA reductase/sulfur reductase-like enzyme</fullName>
    </submittedName>
</protein>
<evidence type="ECO:0000259" key="7">
    <source>
        <dbReference type="Pfam" id="PF02852"/>
    </source>
</evidence>
<dbReference type="Pfam" id="PF02852">
    <property type="entry name" value="Pyr_redox_dim"/>
    <property type="match status" value="1"/>
</dbReference>
<dbReference type="SUPFAM" id="SSF55424">
    <property type="entry name" value="FAD/NAD-linked reductases, dimerisation (C-terminal) domain"/>
    <property type="match status" value="1"/>
</dbReference>
<dbReference type="PANTHER" id="PTHR43429">
    <property type="entry name" value="PYRIDINE NUCLEOTIDE-DISULFIDE OXIDOREDUCTASE DOMAIN-CONTAINING"/>
    <property type="match status" value="1"/>
</dbReference>